<dbReference type="Proteomes" id="UP000724874">
    <property type="component" value="Unassembled WGS sequence"/>
</dbReference>
<reference evidence="1" key="1">
    <citation type="submission" date="2020-11" db="EMBL/GenBank/DDBJ databases">
        <authorList>
            <consortium name="DOE Joint Genome Institute"/>
            <person name="Ahrendt S."/>
            <person name="Riley R."/>
            <person name="Andreopoulos W."/>
            <person name="LaButti K."/>
            <person name="Pangilinan J."/>
            <person name="Ruiz-duenas F.J."/>
            <person name="Barrasa J.M."/>
            <person name="Sanchez-Garcia M."/>
            <person name="Camarero S."/>
            <person name="Miyauchi S."/>
            <person name="Serrano A."/>
            <person name="Linde D."/>
            <person name="Babiker R."/>
            <person name="Drula E."/>
            <person name="Ayuso-Fernandez I."/>
            <person name="Pacheco R."/>
            <person name="Padilla G."/>
            <person name="Ferreira P."/>
            <person name="Barriuso J."/>
            <person name="Kellner H."/>
            <person name="Castanera R."/>
            <person name="Alfaro M."/>
            <person name="Ramirez L."/>
            <person name="Pisabarro A.G."/>
            <person name="Kuo A."/>
            <person name="Tritt A."/>
            <person name="Lipzen A."/>
            <person name="He G."/>
            <person name="Yan M."/>
            <person name="Ng V."/>
            <person name="Cullen D."/>
            <person name="Martin F."/>
            <person name="Rosso M.-N."/>
            <person name="Henrissat B."/>
            <person name="Hibbett D."/>
            <person name="Martinez A.T."/>
            <person name="Grigoriev I.V."/>
        </authorList>
    </citation>
    <scope>NUCLEOTIDE SEQUENCE</scope>
    <source>
        <strain evidence="1">AH 44721</strain>
    </source>
</reference>
<name>A0A9P5N8M7_GYMJU</name>
<gene>
    <name evidence="1" type="ORF">CPB84DRAFT_1799050</name>
</gene>
<comment type="caution">
    <text evidence="1">The sequence shown here is derived from an EMBL/GenBank/DDBJ whole genome shotgun (WGS) entry which is preliminary data.</text>
</comment>
<organism evidence="1 2">
    <name type="scientific">Gymnopilus junonius</name>
    <name type="common">Spectacular rustgill mushroom</name>
    <name type="synonym">Gymnopilus spectabilis subsp. junonius</name>
    <dbReference type="NCBI Taxonomy" id="109634"/>
    <lineage>
        <taxon>Eukaryota</taxon>
        <taxon>Fungi</taxon>
        <taxon>Dikarya</taxon>
        <taxon>Basidiomycota</taxon>
        <taxon>Agaricomycotina</taxon>
        <taxon>Agaricomycetes</taxon>
        <taxon>Agaricomycetidae</taxon>
        <taxon>Agaricales</taxon>
        <taxon>Agaricineae</taxon>
        <taxon>Hymenogastraceae</taxon>
        <taxon>Gymnopilus</taxon>
    </lineage>
</organism>
<proteinExistence type="predicted"/>
<evidence type="ECO:0000313" key="2">
    <source>
        <dbReference type="Proteomes" id="UP000724874"/>
    </source>
</evidence>
<dbReference type="EMBL" id="JADNYJ010000258">
    <property type="protein sequence ID" value="KAF8872668.1"/>
    <property type="molecule type" value="Genomic_DNA"/>
</dbReference>
<dbReference type="AlphaFoldDB" id="A0A9P5N8M7"/>
<evidence type="ECO:0000313" key="1">
    <source>
        <dbReference type="EMBL" id="KAF8872668.1"/>
    </source>
</evidence>
<sequence>MTLISRIDEVLKLLRKGRQSPLTFKPQYSAYRTEFYKDDNQKLFKILDSISASDGKRKLRSWMQRPDALDLVCEIIGDEMDAVKKVEQLPGLAAITPEFIESWTISDSQELAPSITRILLAVAETPSAKEKNVLKSPVAVCNIMMKQLSYQRSYHSSGFAAQFGLFLCATGCARQTIEALHRCGLCVSYKSIRNNLHSLAQHCMDLAVAVGAGPHVSLLRQYQPQHLDLRGATRTLRTCEGNVRDE</sequence>
<dbReference type="OrthoDB" id="3040861at2759"/>
<protein>
    <submittedName>
        <fullName evidence="1">Uncharacterized protein</fullName>
    </submittedName>
</protein>
<keyword evidence="2" id="KW-1185">Reference proteome</keyword>
<accession>A0A9P5N8M7</accession>